<dbReference type="EMBL" id="BMAU01021195">
    <property type="protein sequence ID" value="GFX96968.1"/>
    <property type="molecule type" value="Genomic_DNA"/>
</dbReference>
<reference evidence="2" key="1">
    <citation type="submission" date="2020-08" db="EMBL/GenBank/DDBJ databases">
        <title>Multicomponent nature underlies the extraordinary mechanical properties of spider dragline silk.</title>
        <authorList>
            <person name="Kono N."/>
            <person name="Nakamura H."/>
            <person name="Mori M."/>
            <person name="Yoshida Y."/>
            <person name="Ohtoshi R."/>
            <person name="Malay A.D."/>
            <person name="Moran D.A.P."/>
            <person name="Tomita M."/>
            <person name="Numata K."/>
            <person name="Arakawa K."/>
        </authorList>
    </citation>
    <scope>NUCLEOTIDE SEQUENCE</scope>
</reference>
<feature type="region of interest" description="Disordered" evidence="1">
    <location>
        <begin position="104"/>
        <end position="178"/>
    </location>
</feature>
<keyword evidence="3" id="KW-1185">Reference proteome</keyword>
<organism evidence="2 3">
    <name type="scientific">Trichonephila clavipes</name>
    <name type="common">Golden silk orbweaver</name>
    <name type="synonym">Nephila clavipes</name>
    <dbReference type="NCBI Taxonomy" id="2585209"/>
    <lineage>
        <taxon>Eukaryota</taxon>
        <taxon>Metazoa</taxon>
        <taxon>Ecdysozoa</taxon>
        <taxon>Arthropoda</taxon>
        <taxon>Chelicerata</taxon>
        <taxon>Arachnida</taxon>
        <taxon>Araneae</taxon>
        <taxon>Araneomorphae</taxon>
        <taxon>Entelegynae</taxon>
        <taxon>Araneoidea</taxon>
        <taxon>Nephilidae</taxon>
        <taxon>Trichonephila</taxon>
    </lineage>
</organism>
<comment type="caution">
    <text evidence="2">The sequence shown here is derived from an EMBL/GenBank/DDBJ whole genome shotgun (WGS) entry which is preliminary data.</text>
</comment>
<feature type="compositionally biased region" description="Basic and acidic residues" evidence="1">
    <location>
        <begin position="145"/>
        <end position="157"/>
    </location>
</feature>
<feature type="compositionally biased region" description="Basic and acidic residues" evidence="1">
    <location>
        <begin position="121"/>
        <end position="133"/>
    </location>
</feature>
<evidence type="ECO:0000313" key="3">
    <source>
        <dbReference type="Proteomes" id="UP000887159"/>
    </source>
</evidence>
<accession>A0A8X6RL75</accession>
<sequence>MMELNLIQHIVNRLEPQVLDYVEVRNPSTRAQLLQVISKFEERYLTRETWGSTKNFKMKDQIGRRVGNLPTIIGIEIGGFENRTRNNMNNQGFENRNWNNMNNQGFENRNWNNMNNQGFENRNRNNRSDHRFENNGGRNQFGNRDPSESFNRGDQRQGGRLNCLKVQVDQNDQSHKLK</sequence>
<dbReference type="Proteomes" id="UP000887159">
    <property type="component" value="Unassembled WGS sequence"/>
</dbReference>
<proteinExistence type="predicted"/>
<name>A0A8X6RL75_TRICX</name>
<evidence type="ECO:0000256" key="1">
    <source>
        <dbReference type="SAM" id="MobiDB-lite"/>
    </source>
</evidence>
<protein>
    <submittedName>
        <fullName evidence="2">Uncharacterized protein</fullName>
    </submittedName>
</protein>
<evidence type="ECO:0000313" key="2">
    <source>
        <dbReference type="EMBL" id="GFX96968.1"/>
    </source>
</evidence>
<gene>
    <name evidence="2" type="ORF">TNCV_1997001</name>
</gene>
<dbReference type="AlphaFoldDB" id="A0A8X6RL75"/>